<feature type="transmembrane region" description="Helical" evidence="8">
    <location>
        <begin position="230"/>
        <end position="250"/>
    </location>
</feature>
<dbReference type="PANTHER" id="PTHR42718:SF9">
    <property type="entry name" value="MAJOR FACILITATOR SUPERFAMILY MULTIDRUG TRANSPORTER MFSC"/>
    <property type="match status" value="1"/>
</dbReference>
<feature type="transmembrane region" description="Helical" evidence="8">
    <location>
        <begin position="80"/>
        <end position="99"/>
    </location>
</feature>
<dbReference type="NCBIfam" id="TIGR00711">
    <property type="entry name" value="efflux_EmrB"/>
    <property type="match status" value="1"/>
</dbReference>
<evidence type="ECO:0000313" key="10">
    <source>
        <dbReference type="EMBL" id="EUJ29779.1"/>
    </source>
</evidence>
<dbReference type="AlphaFoldDB" id="A0A829RAF7"/>
<feature type="domain" description="Major facilitator superfamily (MFS) profile" evidence="9">
    <location>
        <begin position="14"/>
        <end position="463"/>
    </location>
</feature>
<feature type="transmembrane region" description="Helical" evidence="8">
    <location>
        <begin position="199"/>
        <end position="218"/>
    </location>
</feature>
<feature type="transmembrane region" description="Helical" evidence="8">
    <location>
        <begin position="139"/>
        <end position="161"/>
    </location>
</feature>
<keyword evidence="5 8" id="KW-0812">Transmembrane</keyword>
<organism evidence="10 11">
    <name type="scientific">Listeria grayi FSL F6-1183</name>
    <dbReference type="NCBI Taxonomy" id="1265827"/>
    <lineage>
        <taxon>Bacteria</taxon>
        <taxon>Bacillati</taxon>
        <taxon>Bacillota</taxon>
        <taxon>Bacilli</taxon>
        <taxon>Bacillales</taxon>
        <taxon>Listeriaceae</taxon>
        <taxon>Listeria</taxon>
    </lineage>
</organism>
<dbReference type="EMBL" id="AODG01000004">
    <property type="protein sequence ID" value="EUJ29779.1"/>
    <property type="molecule type" value="Genomic_DNA"/>
</dbReference>
<dbReference type="Proteomes" id="UP000019251">
    <property type="component" value="Unassembled WGS sequence"/>
</dbReference>
<dbReference type="GO" id="GO:0022857">
    <property type="term" value="F:transmembrane transporter activity"/>
    <property type="evidence" value="ECO:0007669"/>
    <property type="project" value="InterPro"/>
</dbReference>
<feature type="transmembrane region" description="Helical" evidence="8">
    <location>
        <begin position="167"/>
        <end position="187"/>
    </location>
</feature>
<evidence type="ECO:0000256" key="7">
    <source>
        <dbReference type="ARBA" id="ARBA00023136"/>
    </source>
</evidence>
<dbReference type="InterPro" id="IPR020846">
    <property type="entry name" value="MFS_dom"/>
</dbReference>
<feature type="transmembrane region" description="Helical" evidence="8">
    <location>
        <begin position="397"/>
        <end position="417"/>
    </location>
</feature>
<dbReference type="PROSITE" id="PS50850">
    <property type="entry name" value="MFS"/>
    <property type="match status" value="1"/>
</dbReference>
<feature type="transmembrane region" description="Helical" evidence="8">
    <location>
        <begin position="332"/>
        <end position="351"/>
    </location>
</feature>
<feature type="transmembrane region" description="Helical" evidence="8">
    <location>
        <begin position="48"/>
        <end position="68"/>
    </location>
</feature>
<keyword evidence="6 8" id="KW-1133">Transmembrane helix</keyword>
<dbReference type="Gene3D" id="1.20.1250.20">
    <property type="entry name" value="MFS general substrate transporter like domains"/>
    <property type="match status" value="1"/>
</dbReference>
<feature type="transmembrane region" description="Helical" evidence="8">
    <location>
        <begin position="298"/>
        <end position="320"/>
    </location>
</feature>
<dbReference type="InterPro" id="IPR036259">
    <property type="entry name" value="MFS_trans_sf"/>
</dbReference>
<dbReference type="GO" id="GO:0005886">
    <property type="term" value="C:plasma membrane"/>
    <property type="evidence" value="ECO:0007669"/>
    <property type="project" value="UniProtKB-SubCell"/>
</dbReference>
<dbReference type="InterPro" id="IPR004638">
    <property type="entry name" value="EmrB-like"/>
</dbReference>
<feature type="transmembrane region" description="Helical" evidence="8">
    <location>
        <begin position="271"/>
        <end position="292"/>
    </location>
</feature>
<feature type="transmembrane region" description="Helical" evidence="8">
    <location>
        <begin position="437"/>
        <end position="458"/>
    </location>
</feature>
<evidence type="ECO:0000259" key="9">
    <source>
        <dbReference type="PROSITE" id="PS50850"/>
    </source>
</evidence>
<dbReference type="Pfam" id="PF07690">
    <property type="entry name" value="MFS_1"/>
    <property type="match status" value="1"/>
</dbReference>
<dbReference type="PANTHER" id="PTHR42718">
    <property type="entry name" value="MAJOR FACILITATOR SUPERFAMILY MULTIDRUG TRANSPORTER MFSC"/>
    <property type="match status" value="1"/>
</dbReference>
<gene>
    <name evidence="10" type="ORF">LMUR_01692</name>
</gene>
<evidence type="ECO:0000256" key="8">
    <source>
        <dbReference type="SAM" id="Phobius"/>
    </source>
</evidence>
<accession>A0A829RAF7</accession>
<keyword evidence="7 8" id="KW-0472">Membrane</keyword>
<evidence type="ECO:0000256" key="4">
    <source>
        <dbReference type="ARBA" id="ARBA00022475"/>
    </source>
</evidence>
<proteinExistence type="inferred from homology"/>
<name>A0A829RAF7_LISGR</name>
<dbReference type="CDD" id="cd17503">
    <property type="entry name" value="MFS_LmrB_MDR_like"/>
    <property type="match status" value="1"/>
</dbReference>
<evidence type="ECO:0000256" key="1">
    <source>
        <dbReference type="ARBA" id="ARBA00004651"/>
    </source>
</evidence>
<dbReference type="RefSeq" id="WP_036103855.1">
    <property type="nucleotide sequence ID" value="NZ_AODG01000004.1"/>
</dbReference>
<protein>
    <submittedName>
        <fullName evidence="10">Transporter</fullName>
    </submittedName>
</protein>
<evidence type="ECO:0000256" key="5">
    <source>
        <dbReference type="ARBA" id="ARBA00022692"/>
    </source>
</evidence>
<comment type="subcellular location">
    <subcellularLocation>
        <location evidence="1">Cell membrane</location>
        <topology evidence="1">Multi-pass membrane protein</topology>
    </subcellularLocation>
</comment>
<feature type="transmembrane region" description="Helical" evidence="8">
    <location>
        <begin position="357"/>
        <end position="376"/>
    </location>
</feature>
<feature type="transmembrane region" description="Helical" evidence="8">
    <location>
        <begin position="12"/>
        <end position="36"/>
    </location>
</feature>
<comment type="caution">
    <text evidence="10">The sequence shown here is derived from an EMBL/GenBank/DDBJ whole genome shotgun (WGS) entry which is preliminary data.</text>
</comment>
<keyword evidence="3" id="KW-0813">Transport</keyword>
<evidence type="ECO:0000256" key="6">
    <source>
        <dbReference type="ARBA" id="ARBA00022989"/>
    </source>
</evidence>
<evidence type="ECO:0000313" key="11">
    <source>
        <dbReference type="Proteomes" id="UP000019251"/>
    </source>
</evidence>
<comment type="similarity">
    <text evidence="2">Belongs to the major facilitator superfamily. EmrB family.</text>
</comment>
<evidence type="ECO:0000256" key="3">
    <source>
        <dbReference type="ARBA" id="ARBA00022448"/>
    </source>
</evidence>
<keyword evidence="4" id="KW-1003">Cell membrane</keyword>
<dbReference type="SUPFAM" id="SSF103473">
    <property type="entry name" value="MFS general substrate transporter"/>
    <property type="match status" value="1"/>
</dbReference>
<dbReference type="InterPro" id="IPR011701">
    <property type="entry name" value="MFS"/>
</dbReference>
<evidence type="ECO:0000256" key="2">
    <source>
        <dbReference type="ARBA" id="ARBA00008537"/>
    </source>
</evidence>
<dbReference type="Gene3D" id="1.20.1720.10">
    <property type="entry name" value="Multidrug resistance protein D"/>
    <property type="match status" value="1"/>
</dbReference>
<reference evidence="10 11" key="1">
    <citation type="submission" date="2012-12" db="EMBL/GenBank/DDBJ databases">
        <title>Novel taxa of Listeriaceae from agricultural environments in the United States.</title>
        <authorList>
            <person name="den Bakker H.C."/>
            <person name="Allred A."/>
            <person name="Warchocki S."/>
            <person name="Wright E.M."/>
            <person name="Burrell A."/>
            <person name="Nightingale K.K."/>
            <person name="Kephart D."/>
            <person name="Wiedmann M."/>
        </authorList>
    </citation>
    <scope>NUCLEOTIDE SEQUENCE [LARGE SCALE GENOMIC DNA]</scope>
    <source>
        <strain evidence="10 11">FSL F6-1183</strain>
    </source>
</reference>
<feature type="transmembrane region" description="Helical" evidence="8">
    <location>
        <begin position="105"/>
        <end position="127"/>
    </location>
</feature>
<sequence>MDTQNFELKKVLPSILTISLGMLLVMMDTTVMNVALPHIQQAFHSSLAVSQWTITAYTLAMATVIPYAGWLADRFSAKKVFIMTVVLFTVSSFLAAISGSMTQLILFRILQGIFGGVVGPLGIAMSFRIIPIEKRGSMMGFLGLPMLIAPTVGPALSGWLINHFDWHTIFMINLPIGAGALLMAVLFLPNFEANKHAKIDVKGALFSPFAFPFLIYGIHVGADEGWENPIALFFLIVGIIMLVTFIITELRADAPLLHVKAFQISEFRKGIVLMWLNQVAVFGSMLLIPLYLQEICGYSSFHAGLMMVPQAIASFIGMIIGGKVFDKFGTKAAALPGFFMTGASLSLLSQVQPSSSISYLLAAVILLGLGQGLVNMQVNNHALQSVPIQFISRVTPISNVMMQIVNSLAVAFLTVFLSQQIDAHKTLGIKSASLIGYQHTFLLLASFIVLGLIIGLFLKRRQAK</sequence>